<dbReference type="SUPFAM" id="SSF53756">
    <property type="entry name" value="UDP-Glycosyltransferase/glycogen phosphorylase"/>
    <property type="match status" value="1"/>
</dbReference>
<evidence type="ECO:0000313" key="3">
    <source>
        <dbReference type="EMBL" id="TDO21978.1"/>
    </source>
</evidence>
<protein>
    <submittedName>
        <fullName evidence="3">Glycosyltransferase involved in cell wall biosynthesis</fullName>
    </submittedName>
</protein>
<name>A0A4V3C3G5_9SPHI</name>
<dbReference type="RefSeq" id="WP_133556916.1">
    <property type="nucleotide sequence ID" value="NZ_SNWM01000003.1"/>
</dbReference>
<feature type="domain" description="Glycosyl transferase family 1" evidence="2">
    <location>
        <begin position="205"/>
        <end position="339"/>
    </location>
</feature>
<dbReference type="Proteomes" id="UP000295499">
    <property type="component" value="Unassembled WGS sequence"/>
</dbReference>
<comment type="caution">
    <text evidence="3">The sequence shown here is derived from an EMBL/GenBank/DDBJ whole genome shotgun (WGS) entry which is preliminary data.</text>
</comment>
<dbReference type="PANTHER" id="PTHR46401">
    <property type="entry name" value="GLYCOSYLTRANSFERASE WBBK-RELATED"/>
    <property type="match status" value="1"/>
</dbReference>
<keyword evidence="4" id="KW-1185">Reference proteome</keyword>
<reference evidence="3 4" key="1">
    <citation type="submission" date="2019-03" db="EMBL/GenBank/DDBJ databases">
        <title>Genomic Encyclopedia of Archaeal and Bacterial Type Strains, Phase II (KMG-II): from individual species to whole genera.</title>
        <authorList>
            <person name="Goeker M."/>
        </authorList>
    </citation>
    <scope>NUCLEOTIDE SEQUENCE [LARGE SCALE GENOMIC DNA]</scope>
    <source>
        <strain evidence="3 4">DSM 19034</strain>
    </source>
</reference>
<accession>A0A4V3C3G5</accession>
<proteinExistence type="predicted"/>
<sequence length="367" mass="43095">MKKKIVVISGANLFGGGTLSILKDCLHYANENLCNEYEVYALIHNAKDFVGYANIKFLEFREVRKSYFNRLYYEYWYYKRLSTELQPYLWLSMNDMSSNVYAERRAVYCHNPTPFKKLVLSDIWNQTQVFFFTLFYKFLYRINIRKNNYVIVQQNWLRIAFSKMFKLDLQKIIVSPPKVISKIELSEANKVGRITKTFFFPTYPRPFKNIAVIGEAVKILNAEGFNDFSVLITVDGSENQYAATIVKNYDHLAQMKFLGLISREEVFNLYQDVDYLIFPSTLETWGLPITEFKLFNKPILLSDLEYAHETLGDYHAAAFFDPENPKSLVYLMSEILKGKYEFESHKSIPIKGPLANNWKELFTILLE</sequence>
<dbReference type="EMBL" id="SNWM01000003">
    <property type="protein sequence ID" value="TDO21978.1"/>
    <property type="molecule type" value="Genomic_DNA"/>
</dbReference>
<dbReference type="Pfam" id="PF00534">
    <property type="entry name" value="Glycos_transf_1"/>
    <property type="match status" value="1"/>
</dbReference>
<evidence type="ECO:0000259" key="2">
    <source>
        <dbReference type="Pfam" id="PF00534"/>
    </source>
</evidence>
<dbReference type="GO" id="GO:0009103">
    <property type="term" value="P:lipopolysaccharide biosynthetic process"/>
    <property type="evidence" value="ECO:0007669"/>
    <property type="project" value="TreeGrafter"/>
</dbReference>
<evidence type="ECO:0000313" key="4">
    <source>
        <dbReference type="Proteomes" id="UP000295499"/>
    </source>
</evidence>
<dbReference type="PANTHER" id="PTHR46401:SF2">
    <property type="entry name" value="GLYCOSYLTRANSFERASE WBBK-RELATED"/>
    <property type="match status" value="1"/>
</dbReference>
<keyword evidence="1 3" id="KW-0808">Transferase</keyword>
<dbReference type="AlphaFoldDB" id="A0A4V3C3G5"/>
<organism evidence="3 4">
    <name type="scientific">Pedobacter duraquae</name>
    <dbReference type="NCBI Taxonomy" id="425511"/>
    <lineage>
        <taxon>Bacteria</taxon>
        <taxon>Pseudomonadati</taxon>
        <taxon>Bacteroidota</taxon>
        <taxon>Sphingobacteriia</taxon>
        <taxon>Sphingobacteriales</taxon>
        <taxon>Sphingobacteriaceae</taxon>
        <taxon>Pedobacter</taxon>
    </lineage>
</organism>
<gene>
    <name evidence="3" type="ORF">CLV32_3087</name>
</gene>
<dbReference type="InterPro" id="IPR001296">
    <property type="entry name" value="Glyco_trans_1"/>
</dbReference>
<dbReference type="GO" id="GO:0016757">
    <property type="term" value="F:glycosyltransferase activity"/>
    <property type="evidence" value="ECO:0007669"/>
    <property type="project" value="InterPro"/>
</dbReference>
<dbReference type="Gene3D" id="3.40.50.2000">
    <property type="entry name" value="Glycogen Phosphorylase B"/>
    <property type="match status" value="1"/>
</dbReference>
<evidence type="ECO:0000256" key="1">
    <source>
        <dbReference type="ARBA" id="ARBA00022679"/>
    </source>
</evidence>
<dbReference type="OrthoDB" id="9801609at2"/>